<keyword evidence="2" id="KW-0472">Membrane</keyword>
<keyword evidence="2" id="KW-0812">Transmembrane</keyword>
<comment type="caution">
    <text evidence="3">The sequence shown here is derived from an EMBL/GenBank/DDBJ whole genome shotgun (WGS) entry which is preliminary data.</text>
</comment>
<evidence type="ECO:0000256" key="2">
    <source>
        <dbReference type="SAM" id="Phobius"/>
    </source>
</evidence>
<dbReference type="RefSeq" id="WP_183792666.1">
    <property type="nucleotide sequence ID" value="NZ_JACIDU010000008.1"/>
</dbReference>
<accession>A0A7W6K4E7</accession>
<proteinExistence type="predicted"/>
<dbReference type="AlphaFoldDB" id="A0A7W6K4E7"/>
<gene>
    <name evidence="3" type="ORF">GGQ66_002370</name>
</gene>
<dbReference type="Proteomes" id="UP000584824">
    <property type="component" value="Unassembled WGS sequence"/>
</dbReference>
<dbReference type="InterPro" id="IPR009273">
    <property type="entry name" value="DUF930"/>
</dbReference>
<evidence type="ECO:0008006" key="5">
    <source>
        <dbReference type="Google" id="ProtNLM"/>
    </source>
</evidence>
<dbReference type="EMBL" id="JACIDU010000008">
    <property type="protein sequence ID" value="MBB4103802.1"/>
    <property type="molecule type" value="Genomic_DNA"/>
</dbReference>
<name>A0A7W6K4E7_9HYPH</name>
<dbReference type="Pfam" id="PF06059">
    <property type="entry name" value="DUF930"/>
    <property type="match status" value="1"/>
</dbReference>
<reference evidence="3 4" key="1">
    <citation type="submission" date="2020-08" db="EMBL/GenBank/DDBJ databases">
        <title>Genomic Encyclopedia of Type Strains, Phase IV (KMG-IV): sequencing the most valuable type-strain genomes for metagenomic binning, comparative biology and taxonomic classification.</title>
        <authorList>
            <person name="Goeker M."/>
        </authorList>
    </citation>
    <scope>NUCLEOTIDE SEQUENCE [LARGE SCALE GENOMIC DNA]</scope>
    <source>
        <strain evidence="3 4">DSM 26385</strain>
    </source>
</reference>
<feature type="transmembrane region" description="Helical" evidence="2">
    <location>
        <begin position="21"/>
        <end position="44"/>
    </location>
</feature>
<keyword evidence="2" id="KW-1133">Transmembrane helix</keyword>
<evidence type="ECO:0000313" key="4">
    <source>
        <dbReference type="Proteomes" id="UP000584824"/>
    </source>
</evidence>
<keyword evidence="4" id="KW-1185">Reference proteome</keyword>
<sequence>MSAAAMVSGTQGNRRQNASRLAPWFALSFLIHVPAVVLLAIIAVSPDLPKPEDQAISVTLAPETQTRPKPVPTELQAPEAASPEKPPAPAEDGMISATRLRAAEVLADPRSAGVRRDLGTLAPETRLEQICNLEAMEQVHLWKPALEPDFLVAYALEDTRIESREIRADGAAIRIAGRWFRLRYACAMTADTATVAHFSFALGAEIPRAEWDDHGLLPASGDMHGD</sequence>
<evidence type="ECO:0000313" key="3">
    <source>
        <dbReference type="EMBL" id="MBB4103802.1"/>
    </source>
</evidence>
<organism evidence="3 4">
    <name type="scientific">Allorhizobium borbori</name>
    <dbReference type="NCBI Taxonomy" id="485907"/>
    <lineage>
        <taxon>Bacteria</taxon>
        <taxon>Pseudomonadati</taxon>
        <taxon>Pseudomonadota</taxon>
        <taxon>Alphaproteobacteria</taxon>
        <taxon>Hyphomicrobiales</taxon>
        <taxon>Rhizobiaceae</taxon>
        <taxon>Rhizobium/Agrobacterium group</taxon>
        <taxon>Allorhizobium</taxon>
    </lineage>
</organism>
<evidence type="ECO:0000256" key="1">
    <source>
        <dbReference type="SAM" id="MobiDB-lite"/>
    </source>
</evidence>
<feature type="region of interest" description="Disordered" evidence="1">
    <location>
        <begin position="59"/>
        <end position="92"/>
    </location>
</feature>
<protein>
    <recommendedName>
        <fullName evidence="5">DUF930 domain-containing protein</fullName>
    </recommendedName>
</protein>